<dbReference type="PANTHER" id="PTHR44757">
    <property type="entry name" value="DIGUANYLATE CYCLASE DGCP"/>
    <property type="match status" value="1"/>
</dbReference>
<dbReference type="InterPro" id="IPR052155">
    <property type="entry name" value="Biofilm_reg_signaling"/>
</dbReference>
<dbReference type="Gene3D" id="3.30.450.20">
    <property type="entry name" value="PAS domain"/>
    <property type="match status" value="2"/>
</dbReference>
<organism evidence="2 3">
    <name type="scientific">Syntrophus aciditrophicus (strain SB)</name>
    <dbReference type="NCBI Taxonomy" id="56780"/>
    <lineage>
        <taxon>Bacteria</taxon>
        <taxon>Pseudomonadati</taxon>
        <taxon>Thermodesulfobacteriota</taxon>
        <taxon>Syntrophia</taxon>
        <taxon>Syntrophales</taxon>
        <taxon>Syntrophaceae</taxon>
        <taxon>Syntrophus</taxon>
    </lineage>
</organism>
<dbReference type="GO" id="GO:0006355">
    <property type="term" value="P:regulation of DNA-templated transcription"/>
    <property type="evidence" value="ECO:0007669"/>
    <property type="project" value="InterPro"/>
</dbReference>
<dbReference type="InterPro" id="IPR013767">
    <property type="entry name" value="PAS_fold"/>
</dbReference>
<accession>Q2LW69</accession>
<dbReference type="InParanoid" id="Q2LW69"/>
<dbReference type="SUPFAM" id="SSF55785">
    <property type="entry name" value="PYP-like sensor domain (PAS domain)"/>
    <property type="match status" value="2"/>
</dbReference>
<proteinExistence type="predicted"/>
<dbReference type="HOGENOM" id="CLU_1314846_0_0_7"/>
<dbReference type="NCBIfam" id="TIGR00229">
    <property type="entry name" value="sensory_box"/>
    <property type="match status" value="2"/>
</dbReference>
<dbReference type="CDD" id="cd00130">
    <property type="entry name" value="PAS"/>
    <property type="match status" value="2"/>
</dbReference>
<dbReference type="KEGG" id="sat:SYN_01222"/>
<sequence length="209" mass="23811">MRAPSKLNASQEMFRDLYDFAPVGYLSLNRGGAICRINSSGAGLLGMERILLINRRFASFVADEDRPIFDALLAGIFESKEKAACEVTLLNVEGSQIIVMIEAMLSKDEKECHVVLEDITERKKMDVALRKSERKYRTIFENTGTPMVIADENTIIHEINSEFEHLFGYSRNELVGCSWEKLVLKEDLERLMGYHEQRSIDPEAGPRNY</sequence>
<dbReference type="InterPro" id="IPR000014">
    <property type="entry name" value="PAS"/>
</dbReference>
<dbReference type="PROSITE" id="PS50112">
    <property type="entry name" value="PAS"/>
    <property type="match status" value="2"/>
</dbReference>
<reference evidence="2 3" key="1">
    <citation type="journal article" date="2007" name="Proc. Natl. Acad. Sci. U.S.A.">
        <title>The genome of Syntrophus aciditrophicus: life at the thermodynamic limit of microbial growth.</title>
        <authorList>
            <person name="McInerney M.J."/>
            <person name="Rohlin L."/>
            <person name="Mouttaki H."/>
            <person name="Kim U."/>
            <person name="Krupp R.S."/>
            <person name="Rios-Hernandez L."/>
            <person name="Sieber J."/>
            <person name="Struchtemeyer C.G."/>
            <person name="Bhattacharyya A."/>
            <person name="Campbell J.W."/>
            <person name="Gunsalus R.P."/>
        </authorList>
    </citation>
    <scope>NUCLEOTIDE SEQUENCE [LARGE SCALE GENOMIC DNA]</scope>
    <source>
        <strain evidence="2 3">SB</strain>
    </source>
</reference>
<dbReference type="Proteomes" id="UP000001933">
    <property type="component" value="Chromosome"/>
</dbReference>
<dbReference type="PANTHER" id="PTHR44757:SF2">
    <property type="entry name" value="BIOFILM ARCHITECTURE MAINTENANCE PROTEIN MBAA"/>
    <property type="match status" value="1"/>
</dbReference>
<gene>
    <name evidence="2" type="ORF">SYN_01222</name>
</gene>
<dbReference type="Pfam" id="PF13426">
    <property type="entry name" value="PAS_9"/>
    <property type="match status" value="1"/>
</dbReference>
<dbReference type="STRING" id="56780.SYN_01222"/>
<dbReference type="InterPro" id="IPR035965">
    <property type="entry name" value="PAS-like_dom_sf"/>
</dbReference>
<evidence type="ECO:0000313" key="2">
    <source>
        <dbReference type="EMBL" id="ABC78333.1"/>
    </source>
</evidence>
<dbReference type="eggNOG" id="COG2197">
    <property type="taxonomic scope" value="Bacteria"/>
</dbReference>
<feature type="domain" description="PAS" evidence="1">
    <location>
        <begin position="132"/>
        <end position="203"/>
    </location>
</feature>
<protein>
    <submittedName>
        <fullName evidence="2">Sensory transduction protein PAS domain</fullName>
    </submittedName>
</protein>
<feature type="domain" description="PAS" evidence="1">
    <location>
        <begin position="10"/>
        <end position="80"/>
    </location>
</feature>
<evidence type="ECO:0000313" key="3">
    <source>
        <dbReference type="Proteomes" id="UP000001933"/>
    </source>
</evidence>
<name>Q2LW69_SYNAS</name>
<keyword evidence="3" id="KW-1185">Reference proteome</keyword>
<dbReference type="EMBL" id="CP000252">
    <property type="protein sequence ID" value="ABC78333.1"/>
    <property type="molecule type" value="Genomic_DNA"/>
</dbReference>
<evidence type="ECO:0000259" key="1">
    <source>
        <dbReference type="PROSITE" id="PS50112"/>
    </source>
</evidence>
<dbReference type="Pfam" id="PF00989">
    <property type="entry name" value="PAS"/>
    <property type="match status" value="1"/>
</dbReference>
<dbReference type="AlphaFoldDB" id="Q2LW69"/>
<dbReference type="SMART" id="SM00091">
    <property type="entry name" value="PAS"/>
    <property type="match status" value="2"/>
</dbReference>